<dbReference type="EMBL" id="LBUE01000019">
    <property type="protein sequence ID" value="KKQ55530.1"/>
    <property type="molecule type" value="Genomic_DNA"/>
</dbReference>
<evidence type="ECO:0000313" key="2">
    <source>
        <dbReference type="Proteomes" id="UP000034096"/>
    </source>
</evidence>
<name>A0A0G0IWV6_9BACT</name>
<accession>A0A0G0IWV6</accession>
<organism evidence="1 2">
    <name type="scientific">Candidatus Woesebacteria bacterium GW2011_GWC1_38_13</name>
    <dbReference type="NCBI Taxonomy" id="1618583"/>
    <lineage>
        <taxon>Bacteria</taxon>
        <taxon>Candidatus Woeseibacteriota</taxon>
    </lineage>
</organism>
<dbReference type="STRING" id="1618583.US75_C0019G0012"/>
<evidence type="ECO:0000313" key="1">
    <source>
        <dbReference type="EMBL" id="KKQ55530.1"/>
    </source>
</evidence>
<sequence length="231" mass="27410">MNKSLREIDLTHKTDKIRHHGYHRFYPIYLEHLRDKKFAMLEIGIYKGESLKMWKDYFPKASIYGIDIKEGYKYDKGEVFKGSQADSKFLGKIVKEIGKKVSFIIDDGSHKPEHQILTFNFLFPNLLKQGGIYIIEDIETSYWKKGIYHGYTVKCGYEHKNNVVNIFKRLIDNLNKEFISDNEIKYPKQIPTEISDDIGLISFQYNSVIIIKKDKSFAKFENRKYRFSKYM</sequence>
<proteinExistence type="predicted"/>
<dbReference type="SUPFAM" id="SSF53335">
    <property type="entry name" value="S-adenosyl-L-methionine-dependent methyltransferases"/>
    <property type="match status" value="1"/>
</dbReference>
<dbReference type="Proteomes" id="UP000034096">
    <property type="component" value="Unassembled WGS sequence"/>
</dbReference>
<dbReference type="PATRIC" id="fig|1618583.3.peg.754"/>
<gene>
    <name evidence="1" type="ORF">US75_C0019G0012</name>
</gene>
<dbReference type="InterPro" id="IPR029063">
    <property type="entry name" value="SAM-dependent_MTases_sf"/>
</dbReference>
<comment type="caution">
    <text evidence="1">The sequence shown here is derived from an EMBL/GenBank/DDBJ whole genome shotgun (WGS) entry which is preliminary data.</text>
</comment>
<protein>
    <submittedName>
        <fullName evidence="1">Uncharacterized protein</fullName>
    </submittedName>
</protein>
<dbReference type="AlphaFoldDB" id="A0A0G0IWV6"/>
<reference evidence="1 2" key="1">
    <citation type="journal article" date="2015" name="Nature">
        <title>rRNA introns, odd ribosomes, and small enigmatic genomes across a large radiation of phyla.</title>
        <authorList>
            <person name="Brown C.T."/>
            <person name="Hug L.A."/>
            <person name="Thomas B.C."/>
            <person name="Sharon I."/>
            <person name="Castelle C.J."/>
            <person name="Singh A."/>
            <person name="Wilkins M.J."/>
            <person name="Williams K.H."/>
            <person name="Banfield J.F."/>
        </authorList>
    </citation>
    <scope>NUCLEOTIDE SEQUENCE [LARGE SCALE GENOMIC DNA]</scope>
</reference>
<dbReference type="Gene3D" id="3.40.50.150">
    <property type="entry name" value="Vaccinia Virus protein VP39"/>
    <property type="match status" value="1"/>
</dbReference>